<dbReference type="EMBL" id="CP104562">
    <property type="protein sequence ID" value="UXH76179.1"/>
    <property type="molecule type" value="Genomic_DNA"/>
</dbReference>
<dbReference type="Proteomes" id="UP001064933">
    <property type="component" value="Chromosome"/>
</dbReference>
<proteinExistence type="predicted"/>
<organism evidence="2 3">
    <name type="scientific">Roseateles amylovorans</name>
    <dbReference type="NCBI Taxonomy" id="2978473"/>
    <lineage>
        <taxon>Bacteria</taxon>
        <taxon>Pseudomonadati</taxon>
        <taxon>Pseudomonadota</taxon>
        <taxon>Betaproteobacteria</taxon>
        <taxon>Burkholderiales</taxon>
        <taxon>Sphaerotilaceae</taxon>
        <taxon>Roseateles</taxon>
    </lineage>
</organism>
<dbReference type="Gene3D" id="3.40.1580.10">
    <property type="entry name" value="SMI1/KNR4-like"/>
    <property type="match status" value="1"/>
</dbReference>
<dbReference type="RefSeq" id="WP_261755911.1">
    <property type="nucleotide sequence ID" value="NZ_CP104562.2"/>
</dbReference>
<sequence length="154" mass="16482">MDIGRLNINVGGMPTPGFGGDAAEFLELGRLVGGDLPPSYLKLVRYADGGHPEVGSCYPQGVQSEDGLFDLDCFYALANPAVENVRDVHARWGSLLGSGMLPLGRDGGGNQVYVALGETPASVWLYRHENGMRLKLANSLDAFIDSLMPNPDFI</sequence>
<name>A0ABY6AUY2_9BURK</name>
<evidence type="ECO:0000313" key="3">
    <source>
        <dbReference type="Proteomes" id="UP001064933"/>
    </source>
</evidence>
<evidence type="ECO:0000259" key="1">
    <source>
        <dbReference type="Pfam" id="PF09346"/>
    </source>
</evidence>
<dbReference type="InterPro" id="IPR037883">
    <property type="entry name" value="Knr4/Smi1-like_sf"/>
</dbReference>
<accession>A0ABY6AUY2</accession>
<keyword evidence="3" id="KW-1185">Reference proteome</keyword>
<gene>
    <name evidence="2" type="ORF">N4261_13960</name>
</gene>
<protein>
    <submittedName>
        <fullName evidence="2">SMI1/KNR4 family protein</fullName>
    </submittedName>
</protein>
<dbReference type="Pfam" id="PF09346">
    <property type="entry name" value="SMI1_KNR4"/>
    <property type="match status" value="1"/>
</dbReference>
<dbReference type="InterPro" id="IPR018958">
    <property type="entry name" value="Knr4/Smi1-like_dom"/>
</dbReference>
<reference evidence="2" key="1">
    <citation type="submission" date="2022-10" db="EMBL/GenBank/DDBJ databases">
        <title>Characterization and whole genome sequencing of a new Roseateles species, isolated from fresh water.</title>
        <authorList>
            <person name="Guliayeva D.Y."/>
            <person name="Akhremchuk A.E."/>
            <person name="Sikolenko M.A."/>
            <person name="Valentovich L.N."/>
            <person name="Sidarenka A.V."/>
        </authorList>
    </citation>
    <scope>NUCLEOTIDE SEQUENCE</scope>
    <source>
        <strain evidence="2">BIM B-1768</strain>
    </source>
</reference>
<feature type="domain" description="Knr4/Smi1-like" evidence="1">
    <location>
        <begin position="23"/>
        <end position="145"/>
    </location>
</feature>
<dbReference type="SUPFAM" id="SSF160631">
    <property type="entry name" value="SMI1/KNR4-like"/>
    <property type="match status" value="1"/>
</dbReference>
<evidence type="ECO:0000313" key="2">
    <source>
        <dbReference type="EMBL" id="UXH76179.1"/>
    </source>
</evidence>